<dbReference type="SUPFAM" id="SSF52129">
    <property type="entry name" value="Caspase-like"/>
    <property type="match status" value="1"/>
</dbReference>
<dbReference type="InterPro" id="IPR052039">
    <property type="entry name" value="Caspase-related_regulators"/>
</dbReference>
<evidence type="ECO:0000256" key="1">
    <source>
        <dbReference type="SAM" id="Phobius"/>
    </source>
</evidence>
<dbReference type="InterPro" id="IPR001309">
    <property type="entry name" value="Pept_C14_p20"/>
</dbReference>
<comment type="caution">
    <text evidence="3">The sequence shown here is derived from an EMBL/GenBank/DDBJ whole genome shotgun (WGS) entry which is preliminary data.</text>
</comment>
<evidence type="ECO:0000259" key="2">
    <source>
        <dbReference type="PROSITE" id="PS50208"/>
    </source>
</evidence>
<dbReference type="Pfam" id="PF00656">
    <property type="entry name" value="Peptidase_C14"/>
    <property type="match status" value="1"/>
</dbReference>
<accession>A0ABP0MSL9</accession>
<keyword evidence="4" id="KW-1185">Reference proteome</keyword>
<keyword evidence="1" id="KW-0472">Membrane</keyword>
<dbReference type="InterPro" id="IPR029030">
    <property type="entry name" value="Caspase-like_dom_sf"/>
</dbReference>
<dbReference type="Proteomes" id="UP001642484">
    <property type="component" value="Unassembled WGS sequence"/>
</dbReference>
<sequence length="473" mass="53505">MRSSRRCFLGLGIQDYVFRPLRNAAADAASMQTAFKDLGYETQLFCHLKNRKELDKKLDRFERCVTTDTKIIVVYLGGHGSTTAGGKVRFCLQDAASANDLTDEHSIAVEDFLKQLLRFESRADSFVLMICDFCRSNIQEADQQATEVILPTWMQRRYATWWSTGANDFAHDGEEGAGRGPFVTSLIEHLTAEINITIDSLRDRVRHDVSLRTKNFQEPRMYCSSLDGLTDMFAREGHNTDSTITPGTDLECGSSRLTLLTSSGGETSLRRCSPSTRQWCILLLVVLVIGVAIGLAVLLTHPSAVQNCRFGDWYDADPCSRPCGGGEQWQAREHYGACPPELAKKEWRKNKCNLLACPTDCCFDWTCPFQVDLLCNSTNCHAFLNMSHCEFPLPGSITFNSTVYGRPVRWKDWHLRKSWVTLLDQHSQWEFTNPLNDSSQVPTRQAVCECLQEFSQTILRKTFDTSCLDLHLQ</sequence>
<dbReference type="EMBL" id="CAXAMN010019546">
    <property type="protein sequence ID" value="CAK9054480.1"/>
    <property type="molecule type" value="Genomic_DNA"/>
</dbReference>
<evidence type="ECO:0000313" key="4">
    <source>
        <dbReference type="Proteomes" id="UP001642484"/>
    </source>
</evidence>
<reference evidence="3 4" key="1">
    <citation type="submission" date="2024-02" db="EMBL/GenBank/DDBJ databases">
        <authorList>
            <person name="Chen Y."/>
            <person name="Shah S."/>
            <person name="Dougan E. K."/>
            <person name="Thang M."/>
            <person name="Chan C."/>
        </authorList>
    </citation>
    <scope>NUCLEOTIDE SEQUENCE [LARGE SCALE GENOMIC DNA]</scope>
</reference>
<protein>
    <recommendedName>
        <fullName evidence="2">Caspase family p20 domain-containing protein</fullName>
    </recommendedName>
</protein>
<feature type="domain" description="Caspase family p20" evidence="2">
    <location>
        <begin position="22"/>
        <end position="80"/>
    </location>
</feature>
<dbReference type="InterPro" id="IPR011600">
    <property type="entry name" value="Pept_C14_caspase"/>
</dbReference>
<keyword evidence="1" id="KW-0812">Transmembrane</keyword>
<proteinExistence type="predicted"/>
<gene>
    <name evidence="3" type="ORF">CCMP2556_LOCUS27230</name>
</gene>
<keyword evidence="1" id="KW-1133">Transmembrane helix</keyword>
<name>A0ABP0MSL9_9DINO</name>
<dbReference type="Gene3D" id="3.40.50.1460">
    <property type="match status" value="1"/>
</dbReference>
<dbReference type="PROSITE" id="PS50208">
    <property type="entry name" value="CASPASE_P20"/>
    <property type="match status" value="1"/>
</dbReference>
<organism evidence="3 4">
    <name type="scientific">Durusdinium trenchii</name>
    <dbReference type="NCBI Taxonomy" id="1381693"/>
    <lineage>
        <taxon>Eukaryota</taxon>
        <taxon>Sar</taxon>
        <taxon>Alveolata</taxon>
        <taxon>Dinophyceae</taxon>
        <taxon>Suessiales</taxon>
        <taxon>Symbiodiniaceae</taxon>
        <taxon>Durusdinium</taxon>
    </lineage>
</organism>
<feature type="transmembrane region" description="Helical" evidence="1">
    <location>
        <begin position="279"/>
        <end position="299"/>
    </location>
</feature>
<dbReference type="PANTHER" id="PTHR22576:SF37">
    <property type="entry name" value="MUCOSA-ASSOCIATED LYMPHOID TISSUE LYMPHOMA TRANSLOCATION PROTEIN 1"/>
    <property type="match status" value="1"/>
</dbReference>
<dbReference type="PANTHER" id="PTHR22576">
    <property type="entry name" value="MUCOSA ASSOCIATED LYMPHOID TISSUE LYMPHOMA TRANSLOCATION PROTEIN 1/PARACASPASE"/>
    <property type="match status" value="1"/>
</dbReference>
<evidence type="ECO:0000313" key="3">
    <source>
        <dbReference type="EMBL" id="CAK9054480.1"/>
    </source>
</evidence>